<keyword evidence="6 7" id="KW-0998">Cell outer membrane</keyword>
<proteinExistence type="inferred from homology"/>
<evidence type="ECO:0000256" key="5">
    <source>
        <dbReference type="ARBA" id="ARBA00023136"/>
    </source>
</evidence>
<evidence type="ECO:0000256" key="6">
    <source>
        <dbReference type="ARBA" id="ARBA00023237"/>
    </source>
</evidence>
<dbReference type="EMBL" id="JAUOEM010000009">
    <property type="protein sequence ID" value="MDO5989602.1"/>
    <property type="molecule type" value="Genomic_DNA"/>
</dbReference>
<dbReference type="Gene3D" id="2.170.130.10">
    <property type="entry name" value="TonB-dependent receptor, plug domain"/>
    <property type="match status" value="1"/>
</dbReference>
<dbReference type="Proteomes" id="UP001176891">
    <property type="component" value="Unassembled WGS sequence"/>
</dbReference>
<evidence type="ECO:0000259" key="8">
    <source>
        <dbReference type="Pfam" id="PF07715"/>
    </source>
</evidence>
<organism evidence="9 10">
    <name type="scientific">Flavivirga amylovorans</name>
    <dbReference type="NCBI Taxonomy" id="870486"/>
    <lineage>
        <taxon>Bacteria</taxon>
        <taxon>Pseudomonadati</taxon>
        <taxon>Bacteroidota</taxon>
        <taxon>Flavobacteriia</taxon>
        <taxon>Flavobacteriales</taxon>
        <taxon>Flavobacteriaceae</taxon>
        <taxon>Flavivirga</taxon>
    </lineage>
</organism>
<feature type="domain" description="TonB-dependent receptor plug" evidence="8">
    <location>
        <begin position="206"/>
        <end position="329"/>
    </location>
</feature>
<keyword evidence="2 7" id="KW-0813">Transport</keyword>
<dbReference type="SUPFAM" id="SSF56935">
    <property type="entry name" value="Porins"/>
    <property type="match status" value="1"/>
</dbReference>
<keyword evidence="3 7" id="KW-1134">Transmembrane beta strand</keyword>
<comment type="similarity">
    <text evidence="7">Belongs to the TonB-dependent receptor family.</text>
</comment>
<dbReference type="RefSeq" id="WP_303284269.1">
    <property type="nucleotide sequence ID" value="NZ_BAABCZ010000001.1"/>
</dbReference>
<dbReference type="NCBIfam" id="TIGR04056">
    <property type="entry name" value="OMP_RagA_SusC"/>
    <property type="match status" value="1"/>
</dbReference>
<dbReference type="InterPro" id="IPR012910">
    <property type="entry name" value="Plug_dom"/>
</dbReference>
<dbReference type="PROSITE" id="PS52016">
    <property type="entry name" value="TONB_DEPENDENT_REC_3"/>
    <property type="match status" value="1"/>
</dbReference>
<evidence type="ECO:0000256" key="7">
    <source>
        <dbReference type="PROSITE-ProRule" id="PRU01360"/>
    </source>
</evidence>
<gene>
    <name evidence="9" type="ORF">Q4Q39_19530</name>
</gene>
<evidence type="ECO:0000256" key="1">
    <source>
        <dbReference type="ARBA" id="ARBA00004571"/>
    </source>
</evidence>
<keyword evidence="5 7" id="KW-0472">Membrane</keyword>
<evidence type="ECO:0000313" key="10">
    <source>
        <dbReference type="Proteomes" id="UP001176891"/>
    </source>
</evidence>
<evidence type="ECO:0000256" key="4">
    <source>
        <dbReference type="ARBA" id="ARBA00022692"/>
    </source>
</evidence>
<keyword evidence="10" id="KW-1185">Reference proteome</keyword>
<evidence type="ECO:0000256" key="3">
    <source>
        <dbReference type="ARBA" id="ARBA00022452"/>
    </source>
</evidence>
<dbReference type="Gene3D" id="2.60.40.1120">
    <property type="entry name" value="Carboxypeptidase-like, regulatory domain"/>
    <property type="match status" value="1"/>
</dbReference>
<comment type="subcellular location">
    <subcellularLocation>
        <location evidence="1 7">Cell outer membrane</location>
        <topology evidence="1 7">Multi-pass membrane protein</topology>
    </subcellularLocation>
</comment>
<protein>
    <submittedName>
        <fullName evidence="9">SusC/RagA family TonB-linked outer membrane protein</fullName>
    </submittedName>
</protein>
<dbReference type="Pfam" id="PF07715">
    <property type="entry name" value="Plug"/>
    <property type="match status" value="1"/>
</dbReference>
<dbReference type="InterPro" id="IPR023997">
    <property type="entry name" value="TonB-dep_OMP_SusC/RagA_CS"/>
</dbReference>
<dbReference type="InterPro" id="IPR023996">
    <property type="entry name" value="TonB-dep_OMP_SusC/RagA"/>
</dbReference>
<dbReference type="SUPFAM" id="SSF49464">
    <property type="entry name" value="Carboxypeptidase regulatory domain-like"/>
    <property type="match status" value="1"/>
</dbReference>
<evidence type="ECO:0000256" key="2">
    <source>
        <dbReference type="ARBA" id="ARBA00022448"/>
    </source>
</evidence>
<dbReference type="InterPro" id="IPR008969">
    <property type="entry name" value="CarboxyPept-like_regulatory"/>
</dbReference>
<reference evidence="9" key="1">
    <citation type="submission" date="2023-07" db="EMBL/GenBank/DDBJ databases">
        <title>Two novel species in the genus Flavivirga.</title>
        <authorList>
            <person name="Kwon K."/>
        </authorList>
    </citation>
    <scope>NUCLEOTIDE SEQUENCE</scope>
    <source>
        <strain evidence="9">KACC 14157</strain>
    </source>
</reference>
<evidence type="ECO:0000313" key="9">
    <source>
        <dbReference type="EMBL" id="MDO5989602.1"/>
    </source>
</evidence>
<keyword evidence="4 7" id="KW-0812">Transmembrane</keyword>
<dbReference type="InterPro" id="IPR037066">
    <property type="entry name" value="Plug_dom_sf"/>
</dbReference>
<accession>A0ABT8X7D9</accession>
<name>A0ABT8X7D9_9FLAO</name>
<dbReference type="NCBIfam" id="TIGR04057">
    <property type="entry name" value="SusC_RagA_signa"/>
    <property type="match status" value="1"/>
</dbReference>
<dbReference type="Gene3D" id="2.40.170.20">
    <property type="entry name" value="TonB-dependent receptor, beta-barrel domain"/>
    <property type="match status" value="1"/>
</dbReference>
<dbReference type="InterPro" id="IPR036942">
    <property type="entry name" value="Beta-barrel_TonB_sf"/>
</dbReference>
<dbReference type="InterPro" id="IPR039426">
    <property type="entry name" value="TonB-dep_rcpt-like"/>
</dbReference>
<comment type="caution">
    <text evidence="9">The sequence shown here is derived from an EMBL/GenBank/DDBJ whole genome shotgun (WGS) entry which is preliminary data.</text>
</comment>
<sequence length="1203" mass="134814">MKSLTVFLVLFSLYSFSNSYSQSKKLRIEIKEATLMSMIESIENQSEFVFIYNDEVLPELKKALGSIKIKNKSIYKVLDRVINSKRLSYSVNERQVILNKKEEILKLISQRQISGTVTSATDDMPLPGVNIIIEGTARGAQTDFNGIYSINASEGDILKVSFVGMQTKYVTVGSNDVIDIVLEENPEDLDEVVITGYQNVDRELFTGASQTIKAADIKLDAVPDLTRSLEGRAAGVSVQNVTGTFGAAPRITIRGSSSILGDTKPIWVVDGAIQEEIVDISFQDLVAGDLNSLLSSALAGLNANDIQSFEILRDASASAQYGARALNGVVVITTKSGKRNQKPAFNYTSEYAVRAIPNYNEYNLLDSQETVSIYRQLASEQVGQITNTDVINGRSGGIYNLMYRAIDAYNETSGQFGLENTPESRARFLQQYELANTNWFKELFRPTPTQTHTMSFSAGGEKSTTYASIGYFTDPGWTIANRVRRLTGNLRNTFYLGDDDNLKVTTQLNASIRNQNAPGTLDRESDNFFGSFNREFDTNPFNYALNTSRAIRPRDNNGDLEFVRNNWAPFNILQEIENNSVELNVNDVRFQAQLDYKINDHLEYSFLGTARYANSTSDHSTTEFSNAAEAYRANENTLVRDANTFLFQDPELPNSSPRVVLPVGGILRSNRNTITTYTFRNTLEYKRRFKDDIHGLTLYGGQEYRHTDRSAGFNTGYGYQFSRGGTVFTDPDIIRKVVLEGDDYFGFQETRNREITFFANATYDYDKKYVLNLSGNYEGSNRAGKSDGTRWLPTYTVSGRWNVHRENFIDNSGIINNLVLRGSYGLSALIANTASNNEAIFRNQVTDRGLISDRENAIDIIDLQNSELTWEKQIEYNLGLDIGLFNNRIAMNVDAYLRDGKDLIDFITTSGIGGESIKLGNFSSLETKGIEFQLNTVNVSNDEFKWNSGFNISVLDQEITELQQEPNVFDLITGGQFGNAVGFAPNSLFSYNFEGLDSDGYPTFTLPDGGIDFQSTDDPLSYLKYEGPTLPSVTGGFANNFKYKNWDFSFFISFSAGNKIRLDPAYSSTYSDLSVFPTEFLNRWLTPGDENITTIPAIPSRQLIQRRGVTDSRQIYNAYNYSTERIADGDFIRMKNITLGYSLDNNVVQKLGMSRLRLSLQTTNPFLFYSDKKLAGQDPEFIRSGGVAFPITRLYTFTVNVGF</sequence>
<dbReference type="Pfam" id="PF13715">
    <property type="entry name" value="CarbopepD_reg_2"/>
    <property type="match status" value="1"/>
</dbReference>